<reference evidence="1 2" key="1">
    <citation type="journal article" date="2022" name="Nat. Ecol. Evol.">
        <title>A masculinizing supergene underlies an exaggerated male reproductive morph in a spider.</title>
        <authorList>
            <person name="Hendrickx F."/>
            <person name="De Corte Z."/>
            <person name="Sonet G."/>
            <person name="Van Belleghem S.M."/>
            <person name="Kostlbacher S."/>
            <person name="Vangestel C."/>
        </authorList>
    </citation>
    <scope>NUCLEOTIDE SEQUENCE [LARGE SCALE GENOMIC DNA]</scope>
    <source>
        <strain evidence="1">W744_W776</strain>
    </source>
</reference>
<sequence>MSPKHQLCCRSPSVAHLMPISPKTQRRLSLHLTCDTRIALLTLFRAGGSLSTTTIPLLQSMKQAQLTSLVAEIDLAHSLPFRYAITIEVEEDGDVAWRKIT</sequence>
<dbReference type="AlphaFoldDB" id="A0AAV6VZQ7"/>
<accession>A0AAV6VZQ7</accession>
<gene>
    <name evidence="1" type="ORF">JTE90_002704</name>
</gene>
<comment type="caution">
    <text evidence="1">The sequence shown here is derived from an EMBL/GenBank/DDBJ whole genome shotgun (WGS) entry which is preliminary data.</text>
</comment>
<keyword evidence="2" id="KW-1185">Reference proteome</keyword>
<name>A0AAV6VZQ7_9ARAC</name>
<proteinExistence type="predicted"/>
<dbReference type="Proteomes" id="UP000827092">
    <property type="component" value="Unassembled WGS sequence"/>
</dbReference>
<organism evidence="1 2">
    <name type="scientific">Oedothorax gibbosus</name>
    <dbReference type="NCBI Taxonomy" id="931172"/>
    <lineage>
        <taxon>Eukaryota</taxon>
        <taxon>Metazoa</taxon>
        <taxon>Ecdysozoa</taxon>
        <taxon>Arthropoda</taxon>
        <taxon>Chelicerata</taxon>
        <taxon>Arachnida</taxon>
        <taxon>Araneae</taxon>
        <taxon>Araneomorphae</taxon>
        <taxon>Entelegynae</taxon>
        <taxon>Araneoidea</taxon>
        <taxon>Linyphiidae</taxon>
        <taxon>Erigoninae</taxon>
        <taxon>Oedothorax</taxon>
    </lineage>
</organism>
<evidence type="ECO:0000313" key="2">
    <source>
        <dbReference type="Proteomes" id="UP000827092"/>
    </source>
</evidence>
<protein>
    <submittedName>
        <fullName evidence="1">Uncharacterized protein</fullName>
    </submittedName>
</protein>
<dbReference type="EMBL" id="JAFNEN010000009">
    <property type="protein sequence ID" value="KAG8201026.1"/>
    <property type="molecule type" value="Genomic_DNA"/>
</dbReference>
<evidence type="ECO:0000313" key="1">
    <source>
        <dbReference type="EMBL" id="KAG8201026.1"/>
    </source>
</evidence>